<dbReference type="Pfam" id="PF13671">
    <property type="entry name" value="AAA_33"/>
    <property type="match status" value="1"/>
</dbReference>
<name>A0A1S1PDA2_9ACTN</name>
<protein>
    <recommendedName>
        <fullName evidence="3">Gluconate kinase</fullName>
    </recommendedName>
</protein>
<keyword evidence="2" id="KW-1185">Reference proteome</keyword>
<dbReference type="Proteomes" id="UP000179769">
    <property type="component" value="Unassembled WGS sequence"/>
</dbReference>
<dbReference type="AlphaFoldDB" id="A0A1S1PDA2"/>
<dbReference type="EMBL" id="MAXA01000278">
    <property type="protein sequence ID" value="OHV19690.1"/>
    <property type="molecule type" value="Genomic_DNA"/>
</dbReference>
<organism evidence="1 2">
    <name type="scientific">Parafrankia soli</name>
    <dbReference type="NCBI Taxonomy" id="2599596"/>
    <lineage>
        <taxon>Bacteria</taxon>
        <taxon>Bacillati</taxon>
        <taxon>Actinomycetota</taxon>
        <taxon>Actinomycetes</taxon>
        <taxon>Frankiales</taxon>
        <taxon>Frankiaceae</taxon>
        <taxon>Parafrankia</taxon>
    </lineage>
</organism>
<dbReference type="InterPro" id="IPR052732">
    <property type="entry name" value="Cell-binding_unc_protein"/>
</dbReference>
<accession>A0A1S1PDA2</accession>
<dbReference type="PANTHER" id="PTHR43883:SF1">
    <property type="entry name" value="GLUCONOKINASE"/>
    <property type="match status" value="1"/>
</dbReference>
<reference evidence="2" key="1">
    <citation type="submission" date="2016-07" db="EMBL/GenBank/DDBJ databases">
        <title>Frankia sp. NRRL B-16219 Genome sequencing.</title>
        <authorList>
            <person name="Ghodhbane-Gtari F."/>
            <person name="Swanson E."/>
            <person name="Gueddou A."/>
            <person name="Louati M."/>
            <person name="Nouioui I."/>
            <person name="Hezbri K."/>
            <person name="Abebe-Akele F."/>
            <person name="Simpson S."/>
            <person name="Morris K."/>
            <person name="Thomas K."/>
            <person name="Gtari M."/>
            <person name="Tisa L.S."/>
        </authorList>
    </citation>
    <scope>NUCLEOTIDE SEQUENCE [LARGE SCALE GENOMIC DNA]</scope>
    <source>
        <strain evidence="2">NRRL B-16219</strain>
    </source>
</reference>
<dbReference type="OrthoDB" id="9810277at2"/>
<sequence length="523" mass="57040">MLVQKNSVPDKADLASDFSGELEVGATEKQPAPELHLDNRETVETHTAILFLTEDRVYKLRKPVDLGFVDLRTRHARLTACEDEVRLNRRLAPDVYLGVADIRDEEGHPRDHMVVMRRMPADRRLSELVRGGADLTDELRVIARTMAAFHERCETSPEISRAGGLANLEALWLEAMDAVAPFRGLILDAGTVDEIGRLALRYLAGRAPLLAQRQRAGRIRDGHGDLLADDIYCLDDGPRVLDCINFDRRLRVGDVLADVAFLAMDLERLGAPAAARTFLDAYREFSGETHPASLEHLYIAYRAFVRVRIACIRDHQGDPEAAEEARRLADIALAHLRRGRVRLVLVGGLPGTGKSTLASGLVDGQDEWVLLRSDVVRKELAGLAPDVAVDVAPGAGIYDAEATEHSYAELIARARQALERGQSVVLDASWSSGLFRELAAETAKATGADLAQVRCVAPAPVAVARIESRRSMRARGTGADASDATGVIHAAMADRADLWPAAFEIDTTGSVEETVAAARRVVD</sequence>
<proteinExistence type="predicted"/>
<dbReference type="InterPro" id="IPR011009">
    <property type="entry name" value="Kinase-like_dom_sf"/>
</dbReference>
<evidence type="ECO:0000313" key="2">
    <source>
        <dbReference type="Proteomes" id="UP000179769"/>
    </source>
</evidence>
<dbReference type="SUPFAM" id="SSF52540">
    <property type="entry name" value="P-loop containing nucleoside triphosphate hydrolases"/>
    <property type="match status" value="1"/>
</dbReference>
<dbReference type="SUPFAM" id="SSF56112">
    <property type="entry name" value="Protein kinase-like (PK-like)"/>
    <property type="match status" value="1"/>
</dbReference>
<comment type="caution">
    <text evidence="1">The sequence shown here is derived from an EMBL/GenBank/DDBJ whole genome shotgun (WGS) entry which is preliminary data.</text>
</comment>
<evidence type="ECO:0008006" key="3">
    <source>
        <dbReference type="Google" id="ProtNLM"/>
    </source>
</evidence>
<dbReference type="InterPro" id="IPR027417">
    <property type="entry name" value="P-loop_NTPase"/>
</dbReference>
<dbReference type="Gene3D" id="3.40.50.300">
    <property type="entry name" value="P-loop containing nucleotide triphosphate hydrolases"/>
    <property type="match status" value="1"/>
</dbReference>
<evidence type="ECO:0000313" key="1">
    <source>
        <dbReference type="EMBL" id="OHV19690.1"/>
    </source>
</evidence>
<dbReference type="RefSeq" id="WP_071067075.1">
    <property type="nucleotide sequence ID" value="NZ_MAXA01000278.1"/>
</dbReference>
<dbReference type="PANTHER" id="PTHR43883">
    <property type="entry name" value="SLR0207 PROTEIN"/>
    <property type="match status" value="1"/>
</dbReference>
<gene>
    <name evidence="1" type="ORF">BBK14_29170</name>
</gene>